<dbReference type="EMBL" id="MZXW01000041">
    <property type="protein sequence ID" value="RXT39408.1"/>
    <property type="molecule type" value="Genomic_DNA"/>
</dbReference>
<feature type="domain" description="GGDEF" evidence="3">
    <location>
        <begin position="492"/>
        <end position="625"/>
    </location>
</feature>
<dbReference type="CDD" id="cd12914">
    <property type="entry name" value="PDC1_DGC_like"/>
    <property type="match status" value="1"/>
</dbReference>
<dbReference type="SUPFAM" id="SSF55785">
    <property type="entry name" value="PYP-like sensor domain (PAS domain)"/>
    <property type="match status" value="1"/>
</dbReference>
<dbReference type="FunFam" id="3.20.20.450:FF:000001">
    <property type="entry name" value="Cyclic di-GMP phosphodiesterase yahA"/>
    <property type="match status" value="1"/>
</dbReference>
<evidence type="ECO:0000313" key="4">
    <source>
        <dbReference type="EMBL" id="RXT39408.1"/>
    </source>
</evidence>
<dbReference type="PROSITE" id="PS50887">
    <property type="entry name" value="GGDEF"/>
    <property type="match status" value="1"/>
</dbReference>
<dbReference type="Pfam" id="PF22588">
    <property type="entry name" value="dCache_1_like"/>
    <property type="match status" value="1"/>
</dbReference>
<proteinExistence type="predicted"/>
<dbReference type="InterPro" id="IPR035919">
    <property type="entry name" value="EAL_sf"/>
</dbReference>
<dbReference type="InterPro" id="IPR035965">
    <property type="entry name" value="PAS-like_dom_sf"/>
</dbReference>
<dbReference type="Pfam" id="PF00990">
    <property type="entry name" value="GGDEF"/>
    <property type="match status" value="1"/>
</dbReference>
<name>A0A4Q1UQY7_9BRAD</name>
<accession>A0A4Q1UQY7</accession>
<dbReference type="SMART" id="SM00267">
    <property type="entry name" value="GGDEF"/>
    <property type="match status" value="1"/>
</dbReference>
<dbReference type="SUPFAM" id="SSF141868">
    <property type="entry name" value="EAL domain-like"/>
    <property type="match status" value="1"/>
</dbReference>
<evidence type="ECO:0000259" key="3">
    <source>
        <dbReference type="PROSITE" id="PS50887"/>
    </source>
</evidence>
<dbReference type="CDD" id="cd01948">
    <property type="entry name" value="EAL"/>
    <property type="match status" value="1"/>
</dbReference>
<dbReference type="RefSeq" id="WP_164988392.1">
    <property type="nucleotide sequence ID" value="NZ_MZXW01000041.1"/>
</dbReference>
<feature type="transmembrane region" description="Helical" evidence="1">
    <location>
        <begin position="308"/>
        <end position="328"/>
    </location>
</feature>
<dbReference type="InterPro" id="IPR001633">
    <property type="entry name" value="EAL_dom"/>
</dbReference>
<dbReference type="Proteomes" id="UP000290819">
    <property type="component" value="Unassembled WGS sequence"/>
</dbReference>
<keyword evidence="1" id="KW-0812">Transmembrane</keyword>
<feature type="domain" description="EAL" evidence="2">
    <location>
        <begin position="634"/>
        <end position="884"/>
    </location>
</feature>
<keyword evidence="1" id="KW-1133">Transmembrane helix</keyword>
<dbReference type="CDD" id="cd12915">
    <property type="entry name" value="PDC2_DGC_like"/>
    <property type="match status" value="1"/>
</dbReference>
<protein>
    <submittedName>
        <fullName evidence="4">Diguanylate cyclase</fullName>
    </submittedName>
</protein>
<dbReference type="InterPro" id="IPR000160">
    <property type="entry name" value="GGDEF_dom"/>
</dbReference>
<dbReference type="NCBIfam" id="TIGR00254">
    <property type="entry name" value="GGDEF"/>
    <property type="match status" value="1"/>
</dbReference>
<comment type="caution">
    <text evidence="4">The sequence shown here is derived from an EMBL/GenBank/DDBJ whole genome shotgun (WGS) entry which is preliminary data.</text>
</comment>
<gene>
    <name evidence="4" type="ORF">B5V03_30195</name>
</gene>
<organism evidence="4 5">
    <name type="scientific">Bradyrhizobium betae</name>
    <dbReference type="NCBI Taxonomy" id="244734"/>
    <lineage>
        <taxon>Bacteria</taxon>
        <taxon>Pseudomonadati</taxon>
        <taxon>Pseudomonadota</taxon>
        <taxon>Alphaproteobacteria</taxon>
        <taxon>Hyphomicrobiales</taxon>
        <taxon>Nitrobacteraceae</taxon>
        <taxon>Bradyrhizobium</taxon>
    </lineage>
</organism>
<dbReference type="InterPro" id="IPR054327">
    <property type="entry name" value="His-kinase-like_sensor"/>
</dbReference>
<dbReference type="PROSITE" id="PS50883">
    <property type="entry name" value="EAL"/>
    <property type="match status" value="1"/>
</dbReference>
<keyword evidence="5" id="KW-1185">Reference proteome</keyword>
<dbReference type="AlphaFoldDB" id="A0A4Q1UQY7"/>
<dbReference type="Gene3D" id="3.30.450.20">
    <property type="entry name" value="PAS domain"/>
    <property type="match status" value="3"/>
</dbReference>
<keyword evidence="1" id="KW-0472">Membrane</keyword>
<feature type="transmembrane region" description="Helical" evidence="1">
    <location>
        <begin position="21"/>
        <end position="43"/>
    </location>
</feature>
<dbReference type="PANTHER" id="PTHR44757:SF2">
    <property type="entry name" value="BIOFILM ARCHITECTURE MAINTENANCE PROTEIN MBAA"/>
    <property type="match status" value="1"/>
</dbReference>
<dbReference type="Gene3D" id="3.20.20.450">
    <property type="entry name" value="EAL domain"/>
    <property type="match status" value="1"/>
</dbReference>
<dbReference type="SUPFAM" id="SSF55073">
    <property type="entry name" value="Nucleotide cyclase"/>
    <property type="match status" value="1"/>
</dbReference>
<reference evidence="4 5" key="1">
    <citation type="submission" date="2017-03" db="EMBL/GenBank/DDBJ databases">
        <authorList>
            <person name="Safronova V.I."/>
            <person name="Sazanova A.L."/>
            <person name="Chirak E.R."/>
        </authorList>
    </citation>
    <scope>NUCLEOTIDE SEQUENCE [LARGE SCALE GENOMIC DNA]</scope>
    <source>
        <strain evidence="4 5">Opo-243</strain>
    </source>
</reference>
<evidence type="ECO:0000313" key="5">
    <source>
        <dbReference type="Proteomes" id="UP000290819"/>
    </source>
</evidence>
<dbReference type="SMART" id="SM00052">
    <property type="entry name" value="EAL"/>
    <property type="match status" value="1"/>
</dbReference>
<dbReference type="Pfam" id="PF00563">
    <property type="entry name" value="EAL"/>
    <property type="match status" value="1"/>
</dbReference>
<dbReference type="PANTHER" id="PTHR44757">
    <property type="entry name" value="DIGUANYLATE CYCLASE DGCP"/>
    <property type="match status" value="1"/>
</dbReference>
<sequence length="909" mass="99671">MGASIRWTARLRALLRRWRGAPLTWLIVGGFVLMLATAIGTALTVDRFRQNAIESGRDSLENAVRLLARHFDREFEDFAVLQKSVIAELEGHGIASPDIFRSEVATLAMHEVLRAKTSGWSDVAGANVFDANGMLINSSRRWPVANVSVADRDYFNRLKNDPASQEEVEVVRGRIGNGPTIVFARRISGPHGEFLGIVSRAIAPEQLESFFASAGLGEESSIAMHHQNGQLLARVPHVDAMIGHNFREGTPDQMAVFERTFVTTRLASPIDGKDRIVASRLLTGEPLVVVATKSLDATLATWRTQTRFFVTVAVLSIGLLVLTLFLIFRQVTRRVSLEKQRLGTAMNTMTQGLLMFDQDERLIVCNRRYIEMYGLSAAVVKPGAYFRDVIRHRADTGSFEGDVDSYCDGVLSSVGQTQSAIVETAAGRLIEIKNHPGAAGGWLATHDDVTERIRADERIAHMAHYDALTDLPNRVLMRGHLERRVAELAQGKPFAILYIDVDEFKGVNDSLGHEVGDELLRQVANRLRACVSGNDLVARLGGDEFAIIKAGTSDQAELAALADTILNVLRTPVNCKDQEIQTDASIGIAIAPDHGDNLDELLKRADLAMYAAKSEGRGTFRIFVPEYDAKARQRRQLELDLRQALARGEFEVHYQPLVDLAANVVNGCEALLRWRHPERGMVSPADFIPVAEDTGLIGEIGEWVLRQACTEAASWPGDIHIAVNVSPVQFRSRTLALKVAAALAESGLAPGRLELEITETVLIRDDAEALTVLQQLRELGVRIALDDFGTGYSSLSYLHRFPFDKIKIDRSFISDIGQSEDSSPIVQAVVHMAAARHMATTAEGVETEAQREVLQKLGCSQMQGWLFSPAVPAAKLKQLLSKQAVAAERACACASLDTISLGTIAGFSR</sequence>
<evidence type="ECO:0000259" key="2">
    <source>
        <dbReference type="PROSITE" id="PS50883"/>
    </source>
</evidence>
<dbReference type="InterPro" id="IPR029787">
    <property type="entry name" value="Nucleotide_cyclase"/>
</dbReference>
<dbReference type="Pfam" id="PF12860">
    <property type="entry name" value="PAS_7"/>
    <property type="match status" value="1"/>
</dbReference>
<dbReference type="Gene3D" id="3.30.70.270">
    <property type="match status" value="1"/>
</dbReference>
<dbReference type="InterPro" id="IPR052155">
    <property type="entry name" value="Biofilm_reg_signaling"/>
</dbReference>
<evidence type="ECO:0000256" key="1">
    <source>
        <dbReference type="SAM" id="Phobius"/>
    </source>
</evidence>
<dbReference type="CDD" id="cd01949">
    <property type="entry name" value="GGDEF"/>
    <property type="match status" value="1"/>
</dbReference>
<dbReference type="InterPro" id="IPR043128">
    <property type="entry name" value="Rev_trsase/Diguanyl_cyclase"/>
</dbReference>